<feature type="transmembrane region" description="Helical" evidence="1">
    <location>
        <begin position="63"/>
        <end position="88"/>
    </location>
</feature>
<evidence type="ECO:0000313" key="2">
    <source>
        <dbReference type="EMBL" id="RKT72587.1"/>
    </source>
</evidence>
<evidence type="ECO:0000313" key="3">
    <source>
        <dbReference type="Proteomes" id="UP000272729"/>
    </source>
</evidence>
<protein>
    <submittedName>
        <fullName evidence="2">Putative metal-binding membrane protein</fullName>
    </submittedName>
</protein>
<dbReference type="Pfam" id="PF09948">
    <property type="entry name" value="PpoB2"/>
    <property type="match status" value="1"/>
</dbReference>
<feature type="transmembrane region" description="Helical" evidence="1">
    <location>
        <begin position="149"/>
        <end position="168"/>
    </location>
</feature>
<sequence length="269" mass="28507">MALPSRSTGPSDPSARRQVLRLERLLLVVLLTLAAAAWALVVWQSRVMGGAEDMGAGLTMGMAAPLFLLMWLAMMVAMMFPASAPMILAFAGSQARRRATGGPSTPTWLFVLPYLAVWTAFGAAGYGIAVVGDALVGDSMAAADAMSRAAGGLLVAAGVYQLTPLKHACLVRCRTPFMFMLRYWRDGRWGAVTMGLRHGLYCLGCCWLLFLLLLPLGVMNVGAMVAVAALVFAEKALPYGDTVGKVAAFGLIGYGLFALSWPNALPTVM</sequence>
<dbReference type="OrthoDB" id="164118at2"/>
<evidence type="ECO:0000256" key="1">
    <source>
        <dbReference type="SAM" id="Phobius"/>
    </source>
</evidence>
<keyword evidence="1" id="KW-0812">Transmembrane</keyword>
<feature type="transmembrane region" description="Helical" evidence="1">
    <location>
        <begin position="108"/>
        <end position="129"/>
    </location>
</feature>
<keyword evidence="1" id="KW-1133">Transmembrane helix</keyword>
<gene>
    <name evidence="2" type="ORF">DFJ66_5904</name>
</gene>
<dbReference type="AlphaFoldDB" id="A0A495XEZ8"/>
<proteinExistence type="predicted"/>
<keyword evidence="1" id="KW-0472">Membrane</keyword>
<feature type="transmembrane region" description="Helical" evidence="1">
    <location>
        <begin position="246"/>
        <end position="264"/>
    </location>
</feature>
<dbReference type="InterPro" id="IPR018688">
    <property type="entry name" value="PpoB2-like"/>
</dbReference>
<dbReference type="EMBL" id="RBXR01000001">
    <property type="protein sequence ID" value="RKT72587.1"/>
    <property type="molecule type" value="Genomic_DNA"/>
</dbReference>
<reference evidence="2 3" key="1">
    <citation type="submission" date="2018-10" db="EMBL/GenBank/DDBJ databases">
        <title>Sequencing the genomes of 1000 actinobacteria strains.</title>
        <authorList>
            <person name="Klenk H.-P."/>
        </authorList>
    </citation>
    <scope>NUCLEOTIDE SEQUENCE [LARGE SCALE GENOMIC DNA]</scope>
    <source>
        <strain evidence="2 3">DSM 43911</strain>
    </source>
</reference>
<feature type="transmembrane region" description="Helical" evidence="1">
    <location>
        <begin position="25"/>
        <end position="43"/>
    </location>
</feature>
<comment type="caution">
    <text evidence="2">The sequence shown here is derived from an EMBL/GenBank/DDBJ whole genome shotgun (WGS) entry which is preliminary data.</text>
</comment>
<organism evidence="2 3">
    <name type="scientific">Saccharothrix variisporea</name>
    <dbReference type="NCBI Taxonomy" id="543527"/>
    <lineage>
        <taxon>Bacteria</taxon>
        <taxon>Bacillati</taxon>
        <taxon>Actinomycetota</taxon>
        <taxon>Actinomycetes</taxon>
        <taxon>Pseudonocardiales</taxon>
        <taxon>Pseudonocardiaceae</taxon>
        <taxon>Saccharothrix</taxon>
    </lineage>
</organism>
<name>A0A495XEZ8_9PSEU</name>
<feature type="transmembrane region" description="Helical" evidence="1">
    <location>
        <begin position="216"/>
        <end position="234"/>
    </location>
</feature>
<dbReference type="Proteomes" id="UP000272729">
    <property type="component" value="Unassembled WGS sequence"/>
</dbReference>
<keyword evidence="3" id="KW-1185">Reference proteome</keyword>
<accession>A0A495XEZ8</accession>